<protein>
    <submittedName>
        <fullName evidence="2">Outer membrane lipoprotein</fullName>
    </submittedName>
</protein>
<dbReference type="OrthoDB" id="285891at2"/>
<feature type="domain" description="BON" evidence="1">
    <location>
        <begin position="56"/>
        <end position="126"/>
    </location>
</feature>
<evidence type="ECO:0000313" key="3">
    <source>
        <dbReference type="Proteomes" id="UP000316304"/>
    </source>
</evidence>
<dbReference type="RefSeq" id="WP_146593850.1">
    <property type="nucleotide sequence ID" value="NZ_SJPT01000002.1"/>
</dbReference>
<dbReference type="InterPro" id="IPR007055">
    <property type="entry name" value="BON_dom"/>
</dbReference>
<evidence type="ECO:0000313" key="2">
    <source>
        <dbReference type="EMBL" id="TWU25174.1"/>
    </source>
</evidence>
<keyword evidence="2" id="KW-0449">Lipoprotein</keyword>
<dbReference type="Pfam" id="PF04972">
    <property type="entry name" value="BON"/>
    <property type="match status" value="1"/>
</dbReference>
<organism evidence="2 3">
    <name type="scientific">Novipirellula galeiformis</name>
    <dbReference type="NCBI Taxonomy" id="2528004"/>
    <lineage>
        <taxon>Bacteria</taxon>
        <taxon>Pseudomonadati</taxon>
        <taxon>Planctomycetota</taxon>
        <taxon>Planctomycetia</taxon>
        <taxon>Pirellulales</taxon>
        <taxon>Pirellulaceae</taxon>
        <taxon>Novipirellula</taxon>
    </lineage>
</organism>
<accession>A0A5C6CNX8</accession>
<dbReference type="EMBL" id="SJPT01000002">
    <property type="protein sequence ID" value="TWU25174.1"/>
    <property type="molecule type" value="Genomic_DNA"/>
</dbReference>
<dbReference type="Gene3D" id="3.30.1340.30">
    <property type="match status" value="1"/>
</dbReference>
<keyword evidence="3" id="KW-1185">Reference proteome</keyword>
<gene>
    <name evidence="2" type="ORF">Pla52o_14720</name>
</gene>
<dbReference type="AlphaFoldDB" id="A0A5C6CNX8"/>
<dbReference type="PROSITE" id="PS50914">
    <property type="entry name" value="BON"/>
    <property type="match status" value="1"/>
</dbReference>
<dbReference type="PROSITE" id="PS51257">
    <property type="entry name" value="PROKAR_LIPOPROTEIN"/>
    <property type="match status" value="1"/>
</dbReference>
<dbReference type="Proteomes" id="UP000316304">
    <property type="component" value="Unassembled WGS sequence"/>
</dbReference>
<name>A0A5C6CNX8_9BACT</name>
<sequence length="127" mass="13613">MKMKFVIVGVCVLLCGCRSESSSPTTVGVDRDNTAVNERDAGEASITPMDQSNAPEDIDQVATIRSEVLEIDGLSINGRNVKIITDRGKVVLRGPVASETERDSIAEVAKRIAGEGNVNNLLEVEKE</sequence>
<reference evidence="2 3" key="1">
    <citation type="submission" date="2019-02" db="EMBL/GenBank/DDBJ databases">
        <title>Deep-cultivation of Planctomycetes and their phenomic and genomic characterization uncovers novel biology.</title>
        <authorList>
            <person name="Wiegand S."/>
            <person name="Jogler M."/>
            <person name="Boedeker C."/>
            <person name="Pinto D."/>
            <person name="Vollmers J."/>
            <person name="Rivas-Marin E."/>
            <person name="Kohn T."/>
            <person name="Peeters S.H."/>
            <person name="Heuer A."/>
            <person name="Rast P."/>
            <person name="Oberbeckmann S."/>
            <person name="Bunk B."/>
            <person name="Jeske O."/>
            <person name="Meyerdierks A."/>
            <person name="Storesund J.E."/>
            <person name="Kallscheuer N."/>
            <person name="Luecker S."/>
            <person name="Lage O.M."/>
            <person name="Pohl T."/>
            <person name="Merkel B.J."/>
            <person name="Hornburger P."/>
            <person name="Mueller R.-W."/>
            <person name="Bruemmer F."/>
            <person name="Labrenz M."/>
            <person name="Spormann A.M."/>
            <person name="Op Den Camp H."/>
            <person name="Overmann J."/>
            <person name="Amann R."/>
            <person name="Jetten M.S.M."/>
            <person name="Mascher T."/>
            <person name="Medema M.H."/>
            <person name="Devos D.P."/>
            <person name="Kaster A.-K."/>
            <person name="Ovreas L."/>
            <person name="Rohde M."/>
            <person name="Galperin M.Y."/>
            <person name="Jogler C."/>
        </authorList>
    </citation>
    <scope>NUCLEOTIDE SEQUENCE [LARGE SCALE GENOMIC DNA]</scope>
    <source>
        <strain evidence="2 3">Pla52o</strain>
    </source>
</reference>
<proteinExistence type="predicted"/>
<evidence type="ECO:0000259" key="1">
    <source>
        <dbReference type="PROSITE" id="PS50914"/>
    </source>
</evidence>
<comment type="caution">
    <text evidence="2">The sequence shown here is derived from an EMBL/GenBank/DDBJ whole genome shotgun (WGS) entry which is preliminary data.</text>
</comment>